<dbReference type="GO" id="GO:0005524">
    <property type="term" value="F:ATP binding"/>
    <property type="evidence" value="ECO:0007669"/>
    <property type="project" value="UniProtKB-UniRule"/>
</dbReference>
<dbReference type="GO" id="GO:0009073">
    <property type="term" value="P:aromatic amino acid family biosynthetic process"/>
    <property type="evidence" value="ECO:0007669"/>
    <property type="project" value="UniProtKB-KW"/>
</dbReference>
<dbReference type="InterPro" id="IPR000623">
    <property type="entry name" value="Shikimate_kinase/TSH1"/>
</dbReference>
<dbReference type="AlphaFoldDB" id="A0A9D1K9R1"/>
<reference evidence="5" key="1">
    <citation type="submission" date="2020-10" db="EMBL/GenBank/DDBJ databases">
        <authorList>
            <person name="Gilroy R."/>
        </authorList>
    </citation>
    <scope>NUCLEOTIDE SEQUENCE</scope>
    <source>
        <strain evidence="5">14508</strain>
    </source>
</reference>
<dbReference type="EMBL" id="DVKI01000014">
    <property type="protein sequence ID" value="HIT16838.1"/>
    <property type="molecule type" value="Genomic_DNA"/>
</dbReference>
<keyword evidence="3" id="KW-0460">Magnesium</keyword>
<evidence type="ECO:0000256" key="2">
    <source>
        <dbReference type="ARBA" id="ARBA00023141"/>
    </source>
</evidence>
<dbReference type="InterPro" id="IPR027417">
    <property type="entry name" value="P-loop_NTPase"/>
</dbReference>
<feature type="binding site" evidence="3">
    <location>
        <position position="308"/>
    </location>
    <ligand>
        <name>substrate</name>
    </ligand>
</feature>
<dbReference type="HAMAP" id="MF_00109">
    <property type="entry name" value="Shikimate_kinase"/>
    <property type="match status" value="1"/>
</dbReference>
<name>A0A9D1K9R1_9FIRM</name>
<comment type="subunit">
    <text evidence="3">Monomer.</text>
</comment>
<feature type="binding site" evidence="3">
    <location>
        <position position="380"/>
    </location>
    <ligand>
        <name>substrate</name>
    </ligand>
</feature>
<comment type="pathway">
    <text evidence="1">Metabolic intermediate biosynthesis; chorismate biosynthesis; chorismate from D-erythrose 4-phosphate and phosphoenolpyruvate: step 4/7.</text>
</comment>
<comment type="similarity">
    <text evidence="3">Belongs to the shikimate kinase family.</text>
</comment>
<dbReference type="InterPro" id="IPR046346">
    <property type="entry name" value="Aminoacid_DH-like_N_sf"/>
</dbReference>
<proteinExistence type="inferred from homology"/>
<keyword evidence="3" id="KW-0547">Nucleotide-binding</keyword>
<dbReference type="Pfam" id="PF08501">
    <property type="entry name" value="Shikimate_dh_N"/>
    <property type="match status" value="1"/>
</dbReference>
<comment type="caution">
    <text evidence="5">The sequence shown here is derived from an EMBL/GenBank/DDBJ whole genome shotgun (WGS) entry which is preliminary data.</text>
</comment>
<feature type="domain" description="Shikimate dehydrogenase substrate binding N-terminal" evidence="4">
    <location>
        <begin position="5"/>
        <end position="79"/>
    </location>
</feature>
<dbReference type="SUPFAM" id="SSF53223">
    <property type="entry name" value="Aminoacid dehydrogenase-like, N-terminal domain"/>
    <property type="match status" value="1"/>
</dbReference>
<dbReference type="Gene3D" id="3.40.50.300">
    <property type="entry name" value="P-loop containing nucleotide triphosphate hydrolases"/>
    <property type="match status" value="1"/>
</dbReference>
<feature type="binding site" evidence="3">
    <location>
        <position position="266"/>
    </location>
    <ligand>
        <name>Mg(2+)</name>
        <dbReference type="ChEBI" id="CHEBI:18420"/>
    </ligand>
</feature>
<dbReference type="CDD" id="cd01065">
    <property type="entry name" value="NAD_bind_Shikimate_DH"/>
    <property type="match status" value="1"/>
</dbReference>
<dbReference type="Gene3D" id="3.40.50.10860">
    <property type="entry name" value="Leucine Dehydrogenase, chain A, domain 1"/>
    <property type="match status" value="1"/>
</dbReference>
<dbReference type="CDD" id="cd00464">
    <property type="entry name" value="SK"/>
    <property type="match status" value="1"/>
</dbReference>
<dbReference type="SUPFAM" id="SSF51735">
    <property type="entry name" value="NAD(P)-binding Rossmann-fold domains"/>
    <property type="match status" value="1"/>
</dbReference>
<dbReference type="GO" id="GO:0004765">
    <property type="term" value="F:shikimate kinase activity"/>
    <property type="evidence" value="ECO:0007669"/>
    <property type="project" value="UniProtKB-UniRule"/>
</dbReference>
<accession>A0A9D1K9R1</accession>
<organism evidence="5 6">
    <name type="scientific">Candidatus Caccosoma faecigallinarum</name>
    <dbReference type="NCBI Taxonomy" id="2840720"/>
    <lineage>
        <taxon>Bacteria</taxon>
        <taxon>Bacillati</taxon>
        <taxon>Bacillota</taxon>
        <taxon>Bacillota incertae sedis</taxon>
        <taxon>Candidatus Caccosoma</taxon>
    </lineage>
</organism>
<dbReference type="PANTHER" id="PTHR21089:SF1">
    <property type="entry name" value="BIFUNCTIONAL 3-DEHYDROQUINATE DEHYDRATASE_SHIKIMATE DEHYDROGENASE, CHLOROPLASTIC"/>
    <property type="match status" value="1"/>
</dbReference>
<dbReference type="PANTHER" id="PTHR21089">
    <property type="entry name" value="SHIKIMATE DEHYDROGENASE"/>
    <property type="match status" value="1"/>
</dbReference>
<dbReference type="InterPro" id="IPR022893">
    <property type="entry name" value="Shikimate_DH_fam"/>
</dbReference>
<keyword evidence="3" id="KW-0479">Metal-binding</keyword>
<dbReference type="Gene3D" id="3.40.50.720">
    <property type="entry name" value="NAD(P)-binding Rossmann-like Domain"/>
    <property type="match status" value="1"/>
</dbReference>
<sequence length="418" mass="48367">MLYGLIGENVQFSFSKQIHKNLHSPSYELWSLSKEHFLTFLKQKNFNGINVTIPYKEVAIQVVDEVDSTAKTIGSINTIIKKDQKLIGYNTDYLGFEFLLDMYQIPLENKKIIILGSGGTAKTVAYVAKKRKCKSIAFVSREKKENGWTYEDLKQLQDYEILINTTPNGMKGKEEKKLVDFNIFNHLEWAIDLIYNPLKTSLLLEAESKNIKIASGLLMLVAQAFYSEELFQQQTLDTHKILEEYQKLFLATMNIVLIGMPGAGKTTITKLLSNKWNKEYLSIDQEIEKKEQLPIKEIFLLYGEKHFRDIEQSITQQIGLCQGKIIDTGGGIVLNESNIFSLKKNGILVYIDRGLDNIQLNKERPLAQNYSDLKQLYQQRKDRYERYCDIKIDNNLSIHQVLEKIQEAIYAYTHFKWS</sequence>
<reference evidence="5" key="2">
    <citation type="journal article" date="2021" name="PeerJ">
        <title>Extensive microbial diversity within the chicken gut microbiome revealed by metagenomics and culture.</title>
        <authorList>
            <person name="Gilroy R."/>
            <person name="Ravi A."/>
            <person name="Getino M."/>
            <person name="Pursley I."/>
            <person name="Horton D.L."/>
            <person name="Alikhan N.F."/>
            <person name="Baker D."/>
            <person name="Gharbi K."/>
            <person name="Hall N."/>
            <person name="Watson M."/>
            <person name="Adriaenssens E.M."/>
            <person name="Foster-Nyarko E."/>
            <person name="Jarju S."/>
            <person name="Secka A."/>
            <person name="Antonio M."/>
            <person name="Oren A."/>
            <person name="Chaudhuri R.R."/>
            <person name="La Ragione R."/>
            <person name="Hildebrand F."/>
            <person name="Pallen M.J."/>
        </authorList>
    </citation>
    <scope>NUCLEOTIDE SEQUENCE</scope>
    <source>
        <strain evidence="5">14508</strain>
    </source>
</reference>
<comment type="subcellular location">
    <subcellularLocation>
        <location evidence="3">Cytoplasm</location>
    </subcellularLocation>
</comment>
<dbReference type="Proteomes" id="UP000886893">
    <property type="component" value="Unassembled WGS sequence"/>
</dbReference>
<keyword evidence="3" id="KW-0067">ATP-binding</keyword>
<evidence type="ECO:0000256" key="1">
    <source>
        <dbReference type="ARBA" id="ARBA00004871"/>
    </source>
</evidence>
<dbReference type="GO" id="GO:0050661">
    <property type="term" value="F:NADP binding"/>
    <property type="evidence" value="ECO:0007669"/>
    <property type="project" value="TreeGrafter"/>
</dbReference>
<comment type="pathway">
    <text evidence="3">Metabolic intermediate biosynthesis; chorismate biosynthesis; chorismate from D-erythrose 4-phosphate and phosphoenolpyruvate: step 5/7.</text>
</comment>
<keyword evidence="3" id="KW-0418">Kinase</keyword>
<dbReference type="InterPro" id="IPR013708">
    <property type="entry name" value="Shikimate_DH-bd_N"/>
</dbReference>
<dbReference type="GO" id="GO:0000287">
    <property type="term" value="F:magnesium ion binding"/>
    <property type="evidence" value="ECO:0007669"/>
    <property type="project" value="UniProtKB-UniRule"/>
</dbReference>
<feature type="binding site" evidence="3">
    <location>
        <position position="284"/>
    </location>
    <ligand>
        <name>substrate</name>
    </ligand>
</feature>
<dbReference type="EC" id="2.7.1.71" evidence="3"/>
<keyword evidence="3" id="KW-0028">Amino-acid biosynthesis</keyword>
<keyword evidence="2 3" id="KW-0057">Aromatic amino acid biosynthesis</keyword>
<comment type="function">
    <text evidence="3">Catalyzes the specific phosphorylation of the 3-hydroxyl group of shikimic acid using ATP as a cosubstrate.</text>
</comment>
<dbReference type="GO" id="GO:0008652">
    <property type="term" value="P:amino acid biosynthetic process"/>
    <property type="evidence" value="ECO:0007669"/>
    <property type="project" value="UniProtKB-KW"/>
</dbReference>
<dbReference type="PRINTS" id="PR01100">
    <property type="entry name" value="SHIKIMTKNASE"/>
</dbReference>
<dbReference type="GO" id="GO:0009423">
    <property type="term" value="P:chorismate biosynthetic process"/>
    <property type="evidence" value="ECO:0007669"/>
    <property type="project" value="UniProtKB-UniRule"/>
</dbReference>
<dbReference type="GO" id="GO:0004764">
    <property type="term" value="F:shikimate 3-dehydrogenase (NADP+) activity"/>
    <property type="evidence" value="ECO:0007669"/>
    <property type="project" value="InterPro"/>
</dbReference>
<feature type="binding site" evidence="3">
    <location>
        <begin position="262"/>
        <end position="267"/>
    </location>
    <ligand>
        <name>ATP</name>
        <dbReference type="ChEBI" id="CHEBI:30616"/>
    </ligand>
</feature>
<feature type="binding site" evidence="3">
    <location>
        <position position="364"/>
    </location>
    <ligand>
        <name>ATP</name>
        <dbReference type="ChEBI" id="CHEBI:30616"/>
    </ligand>
</feature>
<evidence type="ECO:0000256" key="3">
    <source>
        <dbReference type="HAMAP-Rule" id="MF_00109"/>
    </source>
</evidence>
<comment type="caution">
    <text evidence="3">Lacks conserved residue(s) required for the propagation of feature annotation.</text>
</comment>
<evidence type="ECO:0000313" key="6">
    <source>
        <dbReference type="Proteomes" id="UP000886893"/>
    </source>
</evidence>
<keyword evidence="3" id="KW-0963">Cytoplasm</keyword>
<dbReference type="SUPFAM" id="SSF52540">
    <property type="entry name" value="P-loop containing nucleoside triphosphate hydrolases"/>
    <property type="match status" value="1"/>
</dbReference>
<gene>
    <name evidence="3" type="primary">aroK</name>
    <name evidence="5" type="ORF">IAD04_00440</name>
</gene>
<comment type="cofactor">
    <cofactor evidence="3">
        <name>Mg(2+)</name>
        <dbReference type="ChEBI" id="CHEBI:18420"/>
    </cofactor>
    <text evidence="3">Binds 1 Mg(2+) ion per subunit.</text>
</comment>
<evidence type="ECO:0000313" key="5">
    <source>
        <dbReference type="EMBL" id="HIT16838.1"/>
    </source>
</evidence>
<comment type="catalytic activity">
    <reaction evidence="3">
        <text>shikimate + ATP = 3-phosphoshikimate + ADP + H(+)</text>
        <dbReference type="Rhea" id="RHEA:13121"/>
        <dbReference type="ChEBI" id="CHEBI:15378"/>
        <dbReference type="ChEBI" id="CHEBI:30616"/>
        <dbReference type="ChEBI" id="CHEBI:36208"/>
        <dbReference type="ChEBI" id="CHEBI:145989"/>
        <dbReference type="ChEBI" id="CHEBI:456216"/>
        <dbReference type="EC" id="2.7.1.71"/>
    </reaction>
</comment>
<dbReference type="InterPro" id="IPR031322">
    <property type="entry name" value="Shikimate/glucono_kinase"/>
</dbReference>
<dbReference type="InterPro" id="IPR036291">
    <property type="entry name" value="NAD(P)-bd_dom_sf"/>
</dbReference>
<keyword evidence="3" id="KW-0808">Transferase</keyword>
<dbReference type="GO" id="GO:0005829">
    <property type="term" value="C:cytosol"/>
    <property type="evidence" value="ECO:0007669"/>
    <property type="project" value="TreeGrafter"/>
</dbReference>
<evidence type="ECO:0000259" key="4">
    <source>
        <dbReference type="Pfam" id="PF08501"/>
    </source>
</evidence>
<dbReference type="GO" id="GO:0019632">
    <property type="term" value="P:shikimate metabolic process"/>
    <property type="evidence" value="ECO:0007669"/>
    <property type="project" value="TreeGrafter"/>
</dbReference>
<feature type="binding site" evidence="3">
    <location>
        <position position="330"/>
    </location>
    <ligand>
        <name>substrate</name>
    </ligand>
</feature>
<protein>
    <recommendedName>
        <fullName evidence="3">Shikimate kinase</fullName>
        <shortName evidence="3">SK</shortName>
        <ecNumber evidence="3">2.7.1.71</ecNumber>
    </recommendedName>
</protein>
<dbReference type="Pfam" id="PF01202">
    <property type="entry name" value="SKI"/>
    <property type="match status" value="1"/>
</dbReference>